<keyword evidence="8" id="KW-0862">Zinc</keyword>
<feature type="domain" description="C2H2-type" evidence="17">
    <location>
        <begin position="1026"/>
        <end position="1054"/>
    </location>
</feature>
<dbReference type="FunFam" id="3.30.160.60:FF:000696">
    <property type="entry name" value="Zinc finger and BTB domain containing 40"/>
    <property type="match status" value="1"/>
</dbReference>
<feature type="domain" description="C2H2-type" evidence="17">
    <location>
        <begin position="912"/>
        <end position="940"/>
    </location>
</feature>
<sequence>MELPNYSRQLLLQLHTLCKEQKFCDCTIFIGTFHFRAQKLVLAAASLLFKSLLESTDTISIDASVVTPDEFSLLLEIMYSGKLPPGKHNLTKIISVADSLQMFDVAVSCKNLLTELMSHSTQSHSQKLKESSVQSLTVNKTEIFSKQNTLNLKNDISSEMTPVEHKVSPVSTAAPFDSPAEKTNVDKCPDIPPPATKLETEADLHSASNLLAETSTETAATSENLEKIVSSQISEKAVVTPDNENVPELAEGSNPDGADSIASLLETEIVSCVSEVQDNSHESIEESKENIIESDLILKDSCSMPTLCSPTQSDKPAQMEEEAEPAMKKRRLNEPETDGTSGELDFLIRYESIFSEALSDPQSVIENLQRCQEMKEAEKQAVMECCQAEEGSSTFAKLLEKVKDGQSIVVDTVLALLKLCRHTHPSVNKALLEKEPTEQESSVEEAAPVFTEEKGKSLFELLLEHKEDLIQCITELSPIIECVDTAEEGFLSTLEKQVIVDCCEGGSHREAMERLVRKASETRTLSPNSLIKLLQAVREAFPDLHALLEMLEPQSSNPCLKDKMTTTDYGAELLRQYQENFSEVVTDSELMLSAITTTVNLTTHEREVMEQVVKKNTTSKIFSTLVSMVLDEQTLAVTALWLLLLAMQESNPSLKSLMEEIRKEPGAEVFFQSVINRGNEAAEVLVRHNELIAQAFGQCDILSYVPSKETALTDLVKELLKVPQQNEDSELPSKMLLSAALQHTVPAMSFCSLLFTVQGSSPHLQPVIKELKQIGILMEGEESFQGVSRWNVNSECQLVVAEDSAEGNDEEEQTKYDENEDGDSSKESKDSVQEKGSSKKNFICKSCDKIFLFRCRLEVHMKRCRMAKRNPLQCKDCNEIQSSRKELDQHREAVHGYLVSSRTNKGRRRLLVTCDICGKEFAHPSGLQYHKRTEHFDEKPFSCDECGAKFAANSTLKNHQRLHTGERPFVCKHCHMTFTQAAALSYHTKKKHSEGKMYACQYCDAVFAQSIELTRHVRTHTGDKPYVCRECGKGFSQANGLSIHLRTFHNIEDPYDCQKCRMSFPTLEENRQHIQVVHSKEYHPCPTCDKIFSAPSLLERHVVTHVGGKPYNCEICDKAYQQLSGLWYHNRTHHPDLFAAQNHRSSKFSTQCSSCDQTFPNAALLQKHTKAEHPDGKVYECDKCKQTYPTSAALQVHIKCKHSGTQPFQCLYCTDSFQFPGALQHHVATEHFHESDNTFGCEICGELFTVHSQLERHYETDHPEVVLTENQAADTQMVQVIQTQDQVAATEQVITLDESHLAGSQVIVALPDTQVNQTTTELVAVSMEDLLDGTVTLICSDPVTGVPQRTQS</sequence>
<dbReference type="Proteomes" id="UP000008143">
    <property type="component" value="Chromosome 7"/>
</dbReference>
<evidence type="ECO:0000313" key="18">
    <source>
        <dbReference type="Proteomes" id="UP000008143"/>
    </source>
</evidence>
<dbReference type="PROSITE" id="PS50097">
    <property type="entry name" value="BTB"/>
    <property type="match status" value="1"/>
</dbReference>
<evidence type="ECO:0000256" key="14">
    <source>
        <dbReference type="PROSITE-ProRule" id="PRU00042"/>
    </source>
</evidence>
<feature type="domain" description="C2H2-type" evidence="17">
    <location>
        <begin position="1111"/>
        <end position="1133"/>
    </location>
</feature>
<keyword evidence="9" id="KW-0832">Ubl conjugation</keyword>
<dbReference type="KEGG" id="xtr:548670"/>
<evidence type="ECO:0000256" key="13">
    <source>
        <dbReference type="ARBA" id="ARBA00023242"/>
    </source>
</evidence>
<accession>A0A8J0QPZ8</accession>
<dbReference type="GO" id="GO:0005634">
    <property type="term" value="C:nucleus"/>
    <property type="evidence" value="ECO:0000318"/>
    <property type="project" value="GO_Central"/>
</dbReference>
<dbReference type="InterPro" id="IPR013087">
    <property type="entry name" value="Znf_C2H2_type"/>
</dbReference>
<evidence type="ECO:0000256" key="2">
    <source>
        <dbReference type="ARBA" id="ARBA00004123"/>
    </source>
</evidence>
<name>A0A8J0QPZ8_XENTR</name>
<evidence type="ECO:0000256" key="12">
    <source>
        <dbReference type="ARBA" id="ARBA00023163"/>
    </source>
</evidence>
<dbReference type="GO" id="GO:0003677">
    <property type="term" value="F:DNA binding"/>
    <property type="evidence" value="ECO:0007669"/>
    <property type="project" value="UniProtKB-KW"/>
</dbReference>
<dbReference type="Pfam" id="PF00096">
    <property type="entry name" value="zf-C2H2"/>
    <property type="match status" value="5"/>
</dbReference>
<keyword evidence="7 14" id="KW-0863">Zinc-finger</keyword>
<feature type="domain" description="C2H2-type" evidence="17">
    <location>
        <begin position="1179"/>
        <end position="1207"/>
    </location>
</feature>
<dbReference type="RefSeq" id="XP_031762104.1">
    <property type="nucleotide sequence ID" value="XM_031906244.1"/>
</dbReference>
<feature type="domain" description="C2H2-type" evidence="17">
    <location>
        <begin position="941"/>
        <end position="968"/>
    </location>
</feature>
<dbReference type="GO" id="GO:0008270">
    <property type="term" value="F:zinc ion binding"/>
    <property type="evidence" value="ECO:0007669"/>
    <property type="project" value="UniProtKB-KW"/>
</dbReference>
<dbReference type="SUPFAM" id="SSF54695">
    <property type="entry name" value="POZ domain"/>
    <property type="match status" value="1"/>
</dbReference>
<dbReference type="FunFam" id="3.30.710.10:FF:000058">
    <property type="entry name" value="Zinc finger and BTB domain containing 40"/>
    <property type="match status" value="1"/>
</dbReference>
<proteinExistence type="inferred from homology"/>
<dbReference type="Pfam" id="PF00651">
    <property type="entry name" value="BTB"/>
    <property type="match status" value="1"/>
</dbReference>
<dbReference type="FunFam" id="3.30.160.60:FF:000954">
    <property type="entry name" value="Zinc finger and BTB domain containing 40"/>
    <property type="match status" value="1"/>
</dbReference>
<feature type="domain" description="BTB" evidence="16">
    <location>
        <begin position="24"/>
        <end position="87"/>
    </location>
</feature>
<evidence type="ECO:0000256" key="1">
    <source>
        <dbReference type="ARBA" id="ARBA00003767"/>
    </source>
</evidence>
<dbReference type="Gene3D" id="3.30.160.60">
    <property type="entry name" value="Classic Zinc Finger"/>
    <property type="match status" value="10"/>
</dbReference>
<evidence type="ECO:0000256" key="3">
    <source>
        <dbReference type="ARBA" id="ARBA00006991"/>
    </source>
</evidence>
<dbReference type="RefSeq" id="XP_002937082.3">
    <property type="nucleotide sequence ID" value="XM_002937036.5"/>
</dbReference>
<dbReference type="FunFam" id="3.30.160.60:FF:001640">
    <property type="entry name" value="Zinc finger and BTB domain containing 40"/>
    <property type="match status" value="1"/>
</dbReference>
<dbReference type="PROSITE" id="PS50157">
    <property type="entry name" value="ZINC_FINGER_C2H2_2"/>
    <property type="match status" value="12"/>
</dbReference>
<evidence type="ECO:0000256" key="11">
    <source>
        <dbReference type="ARBA" id="ARBA00023125"/>
    </source>
</evidence>
<dbReference type="Gene3D" id="3.30.710.10">
    <property type="entry name" value="Potassium Channel Kv1.1, Chain A"/>
    <property type="match status" value="1"/>
</dbReference>
<evidence type="ECO:0000256" key="6">
    <source>
        <dbReference type="ARBA" id="ARBA00022737"/>
    </source>
</evidence>
<dbReference type="GO" id="GO:0006357">
    <property type="term" value="P:regulation of transcription by RNA polymerase II"/>
    <property type="evidence" value="ECO:0000318"/>
    <property type="project" value="GO_Central"/>
</dbReference>
<dbReference type="PANTHER" id="PTHR24394:SF0">
    <property type="entry name" value="ZINC FINGER AND BTB DOMAIN-CONTAINING PROTEIN 40"/>
    <property type="match status" value="1"/>
</dbReference>
<evidence type="ECO:0000313" key="21">
    <source>
        <dbReference type="Xenbase" id="XB-GENE-967576"/>
    </source>
</evidence>
<dbReference type="FunFam" id="3.30.160.60:FF:000645">
    <property type="entry name" value="Zinc finger and BTB domain containing 40"/>
    <property type="match status" value="1"/>
</dbReference>
<dbReference type="PROSITE" id="PS00028">
    <property type="entry name" value="ZINC_FINGER_C2H2_1"/>
    <property type="match status" value="10"/>
</dbReference>
<dbReference type="SMART" id="SM00225">
    <property type="entry name" value="BTB"/>
    <property type="match status" value="1"/>
</dbReference>
<evidence type="ECO:0000313" key="20">
    <source>
        <dbReference type="RefSeq" id="XP_031762104.1"/>
    </source>
</evidence>
<dbReference type="CDD" id="cd18225">
    <property type="entry name" value="BTB_POZ_ZBTB40"/>
    <property type="match status" value="1"/>
</dbReference>
<evidence type="ECO:0000256" key="7">
    <source>
        <dbReference type="ARBA" id="ARBA00022771"/>
    </source>
</evidence>
<dbReference type="FunFam" id="3.30.160.60:FF:001792">
    <property type="entry name" value="Zinc finger and BTB domain-containing 40"/>
    <property type="match status" value="1"/>
</dbReference>
<evidence type="ECO:0000256" key="8">
    <source>
        <dbReference type="ARBA" id="ARBA00022833"/>
    </source>
</evidence>
<evidence type="ECO:0000313" key="19">
    <source>
        <dbReference type="RefSeq" id="XP_002937082.3"/>
    </source>
</evidence>
<dbReference type="PANTHER" id="PTHR24394">
    <property type="entry name" value="ZINC FINGER PROTEIN"/>
    <property type="match status" value="1"/>
</dbReference>
<evidence type="ECO:0000259" key="17">
    <source>
        <dbReference type="PROSITE" id="PS50157"/>
    </source>
</evidence>
<keyword evidence="11" id="KW-0238">DNA-binding</keyword>
<reference evidence="19 20" key="1">
    <citation type="submission" date="2025-04" db="UniProtKB">
        <authorList>
            <consortium name="RefSeq"/>
        </authorList>
    </citation>
    <scope>IDENTIFICATION</scope>
    <source>
        <strain evidence="19 20">Nigerian</strain>
        <tissue evidence="19 20">Liver and blood</tissue>
    </source>
</reference>
<dbReference type="GeneID" id="548670"/>
<keyword evidence="12" id="KW-0804">Transcription</keyword>
<comment type="subcellular location">
    <subcellularLocation>
        <location evidence="2">Nucleus</location>
    </subcellularLocation>
</comment>
<feature type="region of interest" description="Disordered" evidence="15">
    <location>
        <begin position="303"/>
        <end position="340"/>
    </location>
</feature>
<comment type="similarity">
    <text evidence="3">Belongs to the krueppel C2H2-type zinc-finger protein family.</text>
</comment>
<keyword evidence="13" id="KW-0539">Nucleus</keyword>
<feature type="domain" description="C2H2-type" evidence="17">
    <location>
        <begin position="1150"/>
        <end position="1178"/>
    </location>
</feature>
<feature type="domain" description="C2H2-type" evidence="17">
    <location>
        <begin position="842"/>
        <end position="871"/>
    </location>
</feature>
<dbReference type="AGR" id="Xenbase:XB-GENE-967576"/>
<feature type="domain" description="C2H2-type" evidence="17">
    <location>
        <begin position="998"/>
        <end position="1025"/>
    </location>
</feature>
<dbReference type="SUPFAM" id="SSF57667">
    <property type="entry name" value="beta-beta-alpha zinc fingers"/>
    <property type="match status" value="7"/>
</dbReference>
<feature type="compositionally biased region" description="Acidic residues" evidence="15">
    <location>
        <begin position="803"/>
        <end position="812"/>
    </location>
</feature>
<evidence type="ECO:0000256" key="10">
    <source>
        <dbReference type="ARBA" id="ARBA00023015"/>
    </source>
</evidence>
<keyword evidence="5" id="KW-0479">Metal-binding</keyword>
<dbReference type="FunFam" id="3.30.160.60:FF:003097">
    <property type="entry name" value="Zinc finger and BTB domain-containing 40"/>
    <property type="match status" value="1"/>
</dbReference>
<dbReference type="InterPro" id="IPR011333">
    <property type="entry name" value="SKP1/BTB/POZ_sf"/>
</dbReference>
<keyword evidence="10" id="KW-0805">Transcription regulation</keyword>
<feature type="compositionally biased region" description="Basic and acidic residues" evidence="15">
    <location>
        <begin position="179"/>
        <end position="189"/>
    </location>
</feature>
<feature type="domain" description="C2H2-type" evidence="17">
    <location>
        <begin position="1055"/>
        <end position="1083"/>
    </location>
</feature>
<dbReference type="FunFam" id="3.30.160.60:FF:002248">
    <property type="entry name" value="Zinc finger and BTB domain-containing 40"/>
    <property type="match status" value="1"/>
</dbReference>
<feature type="compositionally biased region" description="Polar residues" evidence="15">
    <location>
        <begin position="303"/>
        <end position="314"/>
    </location>
</feature>
<keyword evidence="6" id="KW-0677">Repeat</keyword>
<dbReference type="InterPro" id="IPR036236">
    <property type="entry name" value="Znf_C2H2_sf"/>
</dbReference>
<dbReference type="OrthoDB" id="9931612at2759"/>
<feature type="compositionally biased region" description="Basic and acidic residues" evidence="15">
    <location>
        <begin position="813"/>
        <end position="833"/>
    </location>
</feature>
<gene>
    <name evidence="19 20 21" type="primary">zbtb40</name>
</gene>
<dbReference type="FunFam" id="3.30.160.60:FF:000909">
    <property type="entry name" value="zinc finger and BTB domain-containing protein 40"/>
    <property type="match status" value="1"/>
</dbReference>
<evidence type="ECO:0000256" key="4">
    <source>
        <dbReference type="ARBA" id="ARBA00022499"/>
    </source>
</evidence>
<dbReference type="FunFam" id="3.30.160.60:FF:002349">
    <property type="entry name" value="Zinc finger and BTB domain-containing 40"/>
    <property type="match status" value="1"/>
</dbReference>
<evidence type="ECO:0000256" key="9">
    <source>
        <dbReference type="ARBA" id="ARBA00022843"/>
    </source>
</evidence>
<dbReference type="Xenbase" id="XB-GENE-967576">
    <property type="gene designation" value="zbtb40"/>
</dbReference>
<keyword evidence="18" id="KW-1185">Reference proteome</keyword>
<dbReference type="GO" id="GO:0000981">
    <property type="term" value="F:DNA-binding transcription factor activity, RNA polymerase II-specific"/>
    <property type="evidence" value="ECO:0000318"/>
    <property type="project" value="GO_Central"/>
</dbReference>
<dbReference type="FunFam" id="3.30.160.60:FF:001061">
    <property type="entry name" value="zinc finger and BTB domain-containing protein 40"/>
    <property type="match status" value="1"/>
</dbReference>
<feature type="region of interest" description="Disordered" evidence="15">
    <location>
        <begin position="167"/>
        <end position="190"/>
    </location>
</feature>
<dbReference type="InterPro" id="IPR030404">
    <property type="entry name" value="ZBTB40_BTB_POZ_dom"/>
</dbReference>
<protein>
    <submittedName>
        <fullName evidence="19 20">Zinc finger and BTB domain-containing protein 40 isoform X1</fullName>
    </submittedName>
</protein>
<feature type="domain" description="C2H2-type" evidence="17">
    <location>
        <begin position="1239"/>
        <end position="1262"/>
    </location>
</feature>
<dbReference type="SMART" id="SM00355">
    <property type="entry name" value="ZnF_C2H2"/>
    <property type="match status" value="14"/>
</dbReference>
<evidence type="ECO:0000256" key="5">
    <source>
        <dbReference type="ARBA" id="ARBA00022723"/>
    </source>
</evidence>
<feature type="domain" description="C2H2-type" evidence="17">
    <location>
        <begin position="1083"/>
        <end position="1110"/>
    </location>
</feature>
<dbReference type="OMA" id="CHLLCSI"/>
<evidence type="ECO:0000259" key="16">
    <source>
        <dbReference type="PROSITE" id="PS50097"/>
    </source>
</evidence>
<dbReference type="CTD" id="9923"/>
<evidence type="ECO:0000256" key="15">
    <source>
        <dbReference type="SAM" id="MobiDB-lite"/>
    </source>
</evidence>
<keyword evidence="4" id="KW-1017">Isopeptide bond</keyword>
<feature type="domain" description="C2H2-type" evidence="17">
    <location>
        <begin position="969"/>
        <end position="997"/>
    </location>
</feature>
<organism evidence="18 19">
    <name type="scientific">Xenopus tropicalis</name>
    <name type="common">Western clawed frog</name>
    <name type="synonym">Silurana tropicalis</name>
    <dbReference type="NCBI Taxonomy" id="8364"/>
    <lineage>
        <taxon>Eukaryota</taxon>
        <taxon>Metazoa</taxon>
        <taxon>Chordata</taxon>
        <taxon>Craniata</taxon>
        <taxon>Vertebrata</taxon>
        <taxon>Euteleostomi</taxon>
        <taxon>Amphibia</taxon>
        <taxon>Batrachia</taxon>
        <taxon>Anura</taxon>
        <taxon>Pipoidea</taxon>
        <taxon>Pipidae</taxon>
        <taxon>Xenopodinae</taxon>
        <taxon>Xenopus</taxon>
        <taxon>Silurana</taxon>
    </lineage>
</organism>
<feature type="region of interest" description="Disordered" evidence="15">
    <location>
        <begin position="802"/>
        <end position="833"/>
    </location>
</feature>
<dbReference type="InterPro" id="IPR000210">
    <property type="entry name" value="BTB/POZ_dom"/>
</dbReference>
<comment type="function">
    <text evidence="1">May be involved in transcriptional regulation.</text>
</comment>